<evidence type="ECO:0000256" key="6">
    <source>
        <dbReference type="PIRSR" id="PIRSR601461-2"/>
    </source>
</evidence>
<feature type="transmembrane region" description="Helical" evidence="9">
    <location>
        <begin position="407"/>
        <end position="428"/>
    </location>
</feature>
<keyword evidence="6" id="KW-1015">Disulfide bond</keyword>
<organism evidence="12 13">
    <name type="scientific">Tetrahymena thermophila (strain SB210)</name>
    <dbReference type="NCBI Taxonomy" id="312017"/>
    <lineage>
        <taxon>Eukaryota</taxon>
        <taxon>Sar</taxon>
        <taxon>Alveolata</taxon>
        <taxon>Ciliophora</taxon>
        <taxon>Intramacronucleata</taxon>
        <taxon>Oligohymenophorea</taxon>
        <taxon>Hymenostomatida</taxon>
        <taxon>Tetrahymenina</taxon>
        <taxon>Tetrahymenidae</taxon>
        <taxon>Tetrahymena</taxon>
    </lineage>
</organism>
<dbReference type="SUPFAM" id="SSF50630">
    <property type="entry name" value="Acid proteases"/>
    <property type="match status" value="1"/>
</dbReference>
<feature type="compositionally biased region" description="Low complexity" evidence="8">
    <location>
        <begin position="448"/>
        <end position="462"/>
    </location>
</feature>
<proteinExistence type="inferred from homology"/>
<dbReference type="InterPro" id="IPR033121">
    <property type="entry name" value="PEPTIDASE_A1"/>
</dbReference>
<dbReference type="InterPro" id="IPR001461">
    <property type="entry name" value="Aspartic_peptidase_A1"/>
</dbReference>
<feature type="active site" evidence="5">
    <location>
        <position position="286"/>
    </location>
</feature>
<name>I7M1J3_TETTS</name>
<dbReference type="PROSITE" id="PS51767">
    <property type="entry name" value="PEPTIDASE_A1"/>
    <property type="match status" value="1"/>
</dbReference>
<dbReference type="PANTHER" id="PTHR47966:SF51">
    <property type="entry name" value="BETA-SITE APP-CLEAVING ENZYME, ISOFORM A-RELATED"/>
    <property type="match status" value="1"/>
</dbReference>
<feature type="disulfide bond" evidence="6">
    <location>
        <begin position="320"/>
        <end position="357"/>
    </location>
</feature>
<dbReference type="PANTHER" id="PTHR47966">
    <property type="entry name" value="BETA-SITE APP-CLEAVING ENZYME, ISOFORM A-RELATED"/>
    <property type="match status" value="1"/>
</dbReference>
<evidence type="ECO:0000256" key="1">
    <source>
        <dbReference type="ARBA" id="ARBA00007447"/>
    </source>
</evidence>
<dbReference type="KEGG" id="tet:TTHERM_00191210"/>
<evidence type="ECO:0000259" key="11">
    <source>
        <dbReference type="PROSITE" id="PS51767"/>
    </source>
</evidence>
<keyword evidence="9" id="KW-0472">Membrane</keyword>
<evidence type="ECO:0000256" key="7">
    <source>
        <dbReference type="RuleBase" id="RU000454"/>
    </source>
</evidence>
<accession>I7M1J3</accession>
<keyword evidence="9" id="KW-1133">Transmembrane helix</keyword>
<keyword evidence="10" id="KW-0732">Signal</keyword>
<reference evidence="13" key="1">
    <citation type="journal article" date="2006" name="PLoS Biol.">
        <title>Macronuclear genome sequence of the ciliate Tetrahymena thermophila, a model eukaryote.</title>
        <authorList>
            <person name="Eisen J.A."/>
            <person name="Coyne R.S."/>
            <person name="Wu M."/>
            <person name="Wu D."/>
            <person name="Thiagarajan M."/>
            <person name="Wortman J.R."/>
            <person name="Badger J.H."/>
            <person name="Ren Q."/>
            <person name="Amedeo P."/>
            <person name="Jones K.M."/>
            <person name="Tallon L.J."/>
            <person name="Delcher A.L."/>
            <person name="Salzberg S.L."/>
            <person name="Silva J.C."/>
            <person name="Haas B.J."/>
            <person name="Majoros W.H."/>
            <person name="Farzad M."/>
            <person name="Carlton J.M."/>
            <person name="Smith R.K. Jr."/>
            <person name="Garg J."/>
            <person name="Pearlman R.E."/>
            <person name="Karrer K.M."/>
            <person name="Sun L."/>
            <person name="Manning G."/>
            <person name="Elde N.C."/>
            <person name="Turkewitz A.P."/>
            <person name="Asai D.J."/>
            <person name="Wilkes D.E."/>
            <person name="Wang Y."/>
            <person name="Cai H."/>
            <person name="Collins K."/>
            <person name="Stewart B.A."/>
            <person name="Lee S.R."/>
            <person name="Wilamowska K."/>
            <person name="Weinberg Z."/>
            <person name="Ruzzo W.L."/>
            <person name="Wloga D."/>
            <person name="Gaertig J."/>
            <person name="Frankel J."/>
            <person name="Tsao C.-C."/>
            <person name="Gorovsky M.A."/>
            <person name="Keeling P.J."/>
            <person name="Waller R.F."/>
            <person name="Patron N.J."/>
            <person name="Cherry J.M."/>
            <person name="Stover N.A."/>
            <person name="Krieger C.J."/>
            <person name="del Toro C."/>
            <person name="Ryder H.F."/>
            <person name="Williamson S.C."/>
            <person name="Barbeau R.A."/>
            <person name="Hamilton E.P."/>
            <person name="Orias E."/>
        </authorList>
    </citation>
    <scope>NUCLEOTIDE SEQUENCE [LARGE SCALE GENOMIC DNA]</scope>
    <source>
        <strain evidence="13">SB210</strain>
    </source>
</reference>
<keyword evidence="3 7" id="KW-0064">Aspartyl protease</keyword>
<comment type="similarity">
    <text evidence="1 7">Belongs to the peptidase A1 family.</text>
</comment>
<dbReference type="AlphaFoldDB" id="I7M1J3"/>
<dbReference type="OrthoDB" id="422879at2759"/>
<feature type="chain" id="PRO_5003712141" evidence="10">
    <location>
        <begin position="21"/>
        <end position="479"/>
    </location>
</feature>
<evidence type="ECO:0000256" key="3">
    <source>
        <dbReference type="ARBA" id="ARBA00022750"/>
    </source>
</evidence>
<evidence type="ECO:0000256" key="9">
    <source>
        <dbReference type="SAM" id="Phobius"/>
    </source>
</evidence>
<feature type="signal peptide" evidence="10">
    <location>
        <begin position="1"/>
        <end position="20"/>
    </location>
</feature>
<feature type="region of interest" description="Disordered" evidence="8">
    <location>
        <begin position="447"/>
        <end position="479"/>
    </location>
</feature>
<dbReference type="Pfam" id="PF00026">
    <property type="entry name" value="Asp"/>
    <property type="match status" value="1"/>
</dbReference>
<evidence type="ECO:0000256" key="5">
    <source>
        <dbReference type="PIRSR" id="PIRSR601461-1"/>
    </source>
</evidence>
<dbReference type="InterPro" id="IPR021109">
    <property type="entry name" value="Peptidase_aspartic_dom_sf"/>
</dbReference>
<keyword evidence="9" id="KW-0812">Transmembrane</keyword>
<feature type="domain" description="Peptidase A1" evidence="11">
    <location>
        <begin position="84"/>
        <end position="394"/>
    </location>
</feature>
<dbReference type="Proteomes" id="UP000009168">
    <property type="component" value="Unassembled WGS sequence"/>
</dbReference>
<evidence type="ECO:0000313" key="13">
    <source>
        <dbReference type="Proteomes" id="UP000009168"/>
    </source>
</evidence>
<gene>
    <name evidence="12" type="ORF">TTHERM_00191210</name>
</gene>
<dbReference type="CDD" id="cd05471">
    <property type="entry name" value="pepsin_like"/>
    <property type="match status" value="1"/>
</dbReference>
<evidence type="ECO:0000256" key="10">
    <source>
        <dbReference type="SAM" id="SignalP"/>
    </source>
</evidence>
<dbReference type="InterPro" id="IPR001969">
    <property type="entry name" value="Aspartic_peptidase_AS"/>
</dbReference>
<dbReference type="GO" id="GO:0006508">
    <property type="term" value="P:proteolysis"/>
    <property type="evidence" value="ECO:0007669"/>
    <property type="project" value="UniProtKB-KW"/>
</dbReference>
<keyword evidence="4 7" id="KW-0378">Hydrolase</keyword>
<dbReference type="InterPro" id="IPR034164">
    <property type="entry name" value="Pepsin-like_dom"/>
</dbReference>
<dbReference type="RefSeq" id="XP_001016698.2">
    <property type="nucleotide sequence ID" value="XM_001016698.3"/>
</dbReference>
<keyword evidence="2 7" id="KW-0645">Protease</keyword>
<dbReference type="STRING" id="312017.I7M1J3"/>
<sequence>MTKKAFLLIIAAFMINKTLAFLTNDNANFQESSKFKLPLTKVTPLNKKASAQREQQKQKMNNSYKDLQSNTNIAPLVNLGDSLYYITLELGSNKQKLNFQIDTGSSLLWVDTTLCEKGKCNHCEKYDFKSSTTSYYSNQNINYTYVSGQLQCYLGSDFVGISQQNQQVNTTLCYAYQEQVFSNMNQEISGIIGLNNGDSYTNLIDSLYQAGEISSNRYALSLQHFYTNKDSYLYIADAIPESISSQTTWINVSQKNRWTLKCIGVYLNDTEDITSTISSYQDVLFDSGTTLTYLTKDLYNRIVKDLENICTIIDDTRIACPCFSPQLPTYTFYFQGVKFNFTSKHYLINQEYNFAFCQLGIYYIDSFKQMIFGDTVLVTIPISFDKQENQIGLASLPQIENIKSNGYSITIICLASLSAIVLLALIVFQLKVKKAMKNADQITDPLLSNTSSANNSNKNNQNKPGLPTNRSDVDKSVYE</sequence>
<evidence type="ECO:0000256" key="8">
    <source>
        <dbReference type="SAM" id="MobiDB-lite"/>
    </source>
</evidence>
<dbReference type="Gene3D" id="2.40.70.10">
    <property type="entry name" value="Acid Proteases"/>
    <property type="match status" value="2"/>
</dbReference>
<dbReference type="GeneID" id="7832071"/>
<evidence type="ECO:0000256" key="4">
    <source>
        <dbReference type="ARBA" id="ARBA00022801"/>
    </source>
</evidence>
<evidence type="ECO:0000313" key="12">
    <source>
        <dbReference type="EMBL" id="EAR96453.2"/>
    </source>
</evidence>
<evidence type="ECO:0000256" key="2">
    <source>
        <dbReference type="ARBA" id="ARBA00022670"/>
    </source>
</evidence>
<dbReference type="InParanoid" id="I7M1J3"/>
<dbReference type="EMBL" id="GG662693">
    <property type="protein sequence ID" value="EAR96453.2"/>
    <property type="molecule type" value="Genomic_DNA"/>
</dbReference>
<keyword evidence="13" id="KW-1185">Reference proteome</keyword>
<dbReference type="PRINTS" id="PR00792">
    <property type="entry name" value="PEPSIN"/>
</dbReference>
<feature type="active site" evidence="5">
    <location>
        <position position="102"/>
    </location>
</feature>
<protein>
    <submittedName>
        <fullName evidence="12">Eukaryotic aspartyl protease</fullName>
    </submittedName>
</protein>
<dbReference type="PROSITE" id="PS00141">
    <property type="entry name" value="ASP_PROTEASE"/>
    <property type="match status" value="1"/>
</dbReference>
<feature type="disulfide bond" evidence="6">
    <location>
        <begin position="115"/>
        <end position="120"/>
    </location>
</feature>
<dbReference type="GO" id="GO:0004190">
    <property type="term" value="F:aspartic-type endopeptidase activity"/>
    <property type="evidence" value="ECO:0007669"/>
    <property type="project" value="UniProtKB-KW"/>
</dbReference>